<name>A0A9J5X7L2_SOLCO</name>
<sequence>MVVQPILLYEAECLPVKNSYVQKMHVVEMRMLRWMCDHTRSDKILRLTEAELHGGKRIEMILTCEEEMHRHTSEDVRKVGYRGYEKRQR</sequence>
<gene>
    <name evidence="1" type="ORF">H5410_044145</name>
</gene>
<organism evidence="1 2">
    <name type="scientific">Solanum commersonii</name>
    <name type="common">Commerson's wild potato</name>
    <name type="synonym">Commerson's nightshade</name>
    <dbReference type="NCBI Taxonomy" id="4109"/>
    <lineage>
        <taxon>Eukaryota</taxon>
        <taxon>Viridiplantae</taxon>
        <taxon>Streptophyta</taxon>
        <taxon>Embryophyta</taxon>
        <taxon>Tracheophyta</taxon>
        <taxon>Spermatophyta</taxon>
        <taxon>Magnoliopsida</taxon>
        <taxon>eudicotyledons</taxon>
        <taxon>Gunneridae</taxon>
        <taxon>Pentapetalae</taxon>
        <taxon>asterids</taxon>
        <taxon>lamiids</taxon>
        <taxon>Solanales</taxon>
        <taxon>Solanaceae</taxon>
        <taxon>Solanoideae</taxon>
        <taxon>Solaneae</taxon>
        <taxon>Solanum</taxon>
    </lineage>
</organism>
<dbReference type="AlphaFoldDB" id="A0A9J5X7L2"/>
<evidence type="ECO:0000313" key="2">
    <source>
        <dbReference type="Proteomes" id="UP000824120"/>
    </source>
</evidence>
<protein>
    <submittedName>
        <fullName evidence="1">Uncharacterized protein</fullName>
    </submittedName>
</protein>
<keyword evidence="2" id="KW-1185">Reference proteome</keyword>
<reference evidence="1 2" key="1">
    <citation type="submission" date="2020-09" db="EMBL/GenBank/DDBJ databases">
        <title>De no assembly of potato wild relative species, Solanum commersonii.</title>
        <authorList>
            <person name="Cho K."/>
        </authorList>
    </citation>
    <scope>NUCLEOTIDE SEQUENCE [LARGE SCALE GENOMIC DNA]</scope>
    <source>
        <strain evidence="1">LZ3.2</strain>
        <tissue evidence="1">Leaf</tissue>
    </source>
</reference>
<accession>A0A9J5X7L2</accession>
<dbReference type="OrthoDB" id="1298065at2759"/>
<dbReference type="Proteomes" id="UP000824120">
    <property type="component" value="Chromosome 9"/>
</dbReference>
<evidence type="ECO:0000313" key="1">
    <source>
        <dbReference type="EMBL" id="KAG5583711.1"/>
    </source>
</evidence>
<comment type="caution">
    <text evidence="1">The sequence shown here is derived from an EMBL/GenBank/DDBJ whole genome shotgun (WGS) entry which is preliminary data.</text>
</comment>
<proteinExistence type="predicted"/>
<dbReference type="EMBL" id="JACXVP010000009">
    <property type="protein sequence ID" value="KAG5583711.1"/>
    <property type="molecule type" value="Genomic_DNA"/>
</dbReference>